<dbReference type="PROSITE" id="PS50088">
    <property type="entry name" value="ANK_REPEAT"/>
    <property type="match status" value="3"/>
</dbReference>
<comment type="caution">
    <text evidence="5">The sequence shown here is derived from an EMBL/GenBank/DDBJ whole genome shotgun (WGS) entry which is preliminary data.</text>
</comment>
<protein>
    <recommendedName>
        <fullName evidence="4">Nephrocystin 3-like N-terminal domain-containing protein</fullName>
    </recommendedName>
</protein>
<dbReference type="SUPFAM" id="SSF52540">
    <property type="entry name" value="P-loop containing nucleoside triphosphate hydrolases"/>
    <property type="match status" value="1"/>
</dbReference>
<reference evidence="5" key="1">
    <citation type="submission" date="2021-03" db="EMBL/GenBank/DDBJ databases">
        <authorList>
            <person name="Tagirdzhanova G."/>
        </authorList>
    </citation>
    <scope>NUCLEOTIDE SEQUENCE</scope>
</reference>
<feature type="repeat" description="ANK" evidence="2">
    <location>
        <begin position="1422"/>
        <end position="1454"/>
    </location>
</feature>
<dbReference type="Pfam" id="PF24883">
    <property type="entry name" value="NPHP3_N"/>
    <property type="match status" value="1"/>
</dbReference>
<evidence type="ECO:0000313" key="5">
    <source>
        <dbReference type="EMBL" id="CAF9918417.1"/>
    </source>
</evidence>
<feature type="domain" description="Nephrocystin 3-like N-terminal" evidence="4">
    <location>
        <begin position="379"/>
        <end position="540"/>
    </location>
</feature>
<evidence type="ECO:0000256" key="2">
    <source>
        <dbReference type="PROSITE-ProRule" id="PRU00023"/>
    </source>
</evidence>
<evidence type="ECO:0000256" key="1">
    <source>
        <dbReference type="ARBA" id="ARBA00022737"/>
    </source>
</evidence>
<keyword evidence="1" id="KW-0677">Repeat</keyword>
<dbReference type="InterPro" id="IPR002110">
    <property type="entry name" value="Ankyrin_rpt"/>
</dbReference>
<accession>A0A8H3F4L3</accession>
<dbReference type="Pfam" id="PF12796">
    <property type="entry name" value="Ank_2"/>
    <property type="match status" value="3"/>
</dbReference>
<dbReference type="GO" id="GO:0009116">
    <property type="term" value="P:nucleoside metabolic process"/>
    <property type="evidence" value="ECO:0007669"/>
    <property type="project" value="InterPro"/>
</dbReference>
<dbReference type="Gene3D" id="3.40.50.300">
    <property type="entry name" value="P-loop containing nucleotide triphosphate hydrolases"/>
    <property type="match status" value="1"/>
</dbReference>
<evidence type="ECO:0000313" key="6">
    <source>
        <dbReference type="Proteomes" id="UP000664169"/>
    </source>
</evidence>
<feature type="repeat" description="ANK" evidence="2">
    <location>
        <begin position="1490"/>
        <end position="1522"/>
    </location>
</feature>
<feature type="repeat" description="ANK" evidence="2">
    <location>
        <begin position="1456"/>
        <end position="1489"/>
    </location>
</feature>
<keyword evidence="2" id="KW-0040">ANK repeat</keyword>
<dbReference type="InterPro" id="IPR027417">
    <property type="entry name" value="P-loop_NTPase"/>
</dbReference>
<dbReference type="InterPro" id="IPR035994">
    <property type="entry name" value="Nucleoside_phosphorylase_sf"/>
</dbReference>
<gene>
    <name evidence="5" type="ORF">GOMPHAMPRED_001514</name>
</gene>
<dbReference type="InterPro" id="IPR056884">
    <property type="entry name" value="NPHP3-like_N"/>
</dbReference>
<dbReference type="Gene3D" id="1.25.40.20">
    <property type="entry name" value="Ankyrin repeat-containing domain"/>
    <property type="match status" value="4"/>
</dbReference>
<dbReference type="InterPro" id="IPR036770">
    <property type="entry name" value="Ankyrin_rpt-contain_sf"/>
</dbReference>
<keyword evidence="6" id="KW-1185">Reference proteome</keyword>
<dbReference type="PANTHER" id="PTHR46082">
    <property type="entry name" value="ATP/GTP-BINDING PROTEIN-RELATED"/>
    <property type="match status" value="1"/>
</dbReference>
<evidence type="ECO:0000256" key="3">
    <source>
        <dbReference type="SAM" id="MobiDB-lite"/>
    </source>
</evidence>
<feature type="region of interest" description="Disordered" evidence="3">
    <location>
        <begin position="1549"/>
        <end position="1570"/>
    </location>
</feature>
<evidence type="ECO:0000259" key="4">
    <source>
        <dbReference type="Pfam" id="PF24883"/>
    </source>
</evidence>
<dbReference type="SMART" id="SM00248">
    <property type="entry name" value="ANK"/>
    <property type="match status" value="13"/>
</dbReference>
<dbReference type="OrthoDB" id="1577640at2759"/>
<dbReference type="InterPro" id="IPR053137">
    <property type="entry name" value="NLR-like"/>
</dbReference>
<organism evidence="5 6">
    <name type="scientific">Gomphillus americanus</name>
    <dbReference type="NCBI Taxonomy" id="1940652"/>
    <lineage>
        <taxon>Eukaryota</taxon>
        <taxon>Fungi</taxon>
        <taxon>Dikarya</taxon>
        <taxon>Ascomycota</taxon>
        <taxon>Pezizomycotina</taxon>
        <taxon>Lecanoromycetes</taxon>
        <taxon>OSLEUM clade</taxon>
        <taxon>Ostropomycetidae</taxon>
        <taxon>Ostropales</taxon>
        <taxon>Graphidaceae</taxon>
        <taxon>Gomphilloideae</taxon>
        <taxon>Gomphillus</taxon>
    </lineage>
</organism>
<dbReference type="EMBL" id="CAJPDQ010000013">
    <property type="protein sequence ID" value="CAF9918417.1"/>
    <property type="molecule type" value="Genomic_DNA"/>
</dbReference>
<dbReference type="Gene3D" id="3.40.50.1580">
    <property type="entry name" value="Nucleoside phosphorylase domain"/>
    <property type="match status" value="1"/>
</dbReference>
<dbReference type="SUPFAM" id="SSF53167">
    <property type="entry name" value="Purine and uridine phosphorylases"/>
    <property type="match status" value="1"/>
</dbReference>
<dbReference type="SUPFAM" id="SSF48403">
    <property type="entry name" value="Ankyrin repeat"/>
    <property type="match status" value="2"/>
</dbReference>
<proteinExistence type="predicted"/>
<sequence>MTGPVQCLRHEDYTVGWISALPVELRAAREMLDNEHYPLAQDANDSIVYTYGSIGPHNIVMACLNAGQMGNNSAATVATGMRLKFPCLRFGLLVGIAGGVPTVRDIRLGDIVVSQPDAGRGGVVQHDFGKNTVAGFERTSFLNGPPDILLSALSAYQACNLDLKGNLTSHYFKPKKTFGMLFELPAPDMLFQADYEHIDKGGDCTGCDPRKLCKPIDRSQRDIMVHYGTIASGNQLIKNGVIRDQISEELGGILCYEMEAAGVMNTLRCLVIRGICDYSDSHKNKDWQPYASLTAAAYAKELLSFVPPIRLQEAPLPSEPMGKTVLGRSLRASKKQSTMKKWQPPHGELSERRFTTQHISNYDAFRVHSALTRLRCPETTRWILDDENYQTWRRQDGTTLWLTGKIGCGKTLIASTITEHLLDTTEDKELVLHFFYRHSHKTDLTAFSLLNSCIKQTLDHFESIGRHLSQDLYTLLENQYSGRKLSYDFIEVIHEIFEPLLSLISKTTLVIDGLDECGNNEIPRVLGFVRMFVKKPGRNVLISGRESLDIAHSIPGSLKIQASENTTDDISVYIRWKIEEKMLDRRIIEDPAVRDEIETILSNKAEQMILWVSLQIENIWTDCANDSDIRKALKDLPKDLTETYDRCLHRIFTRDGIFANGYAFKALLWILEAAHPLSLTQLRQALAIDPMDGTLDYDKVPSVQDTVRSCANLVVQDIEGHILLAHHSVDQYLNDHERLGELRSTLRSSESPGTPLTGLAMLCVSHLTSAHYSLAVQPILKGSTLRLEAPAVSRITGGVPWYIKPFLPQPRPVQIKLPPRKPERANIAELPEFFHFAREQWPELTQNLMAASLDWIFSDLELEKFLNLVLQPNLTWRLHPWEPLGQSLDSHYFALLGWAIVNRHKPMLQALFRHAKLRIDLYVTPFQQYGGLNAIFLAARSNEPWILEMIRRQLDDHNSDNSIWDRDSRNWTVLHHAIDSKSTRLVAKLAHRNGPGQFTDGVHVPDPLELAATKGYGDIVRILLQVPSFNYLESRILATKAAIRHGHHLLLVEQLSIPKLSSSIIDNTGETVINFGADIGKAFVEAARVGHTSVIDHLLQTVPQYRSLWIRSILFAAIQAKQGPVVARVLADQENLPQDLLIESIILAGQQADPSTLGQIIDQLSLESISKKDLNRQDRKACMSEVGAAMIYSAVKGDHVQLVKILLDRGINADSLYNNIPPLREAVRQENEEIVSLLLEHKAFIFPEYLRLAIEKNCLKVAKLLLENGASPGVFSALHHAAAVGSSAMLELLLLYTSDRSISADGLQRTPLMHAARSGNLKNVELLCDQPGSVELKETNDIDLLDALGWTALFHSCTTGHIHCARALLSYGANPKVLDLRGQTILHAVAESLRGPASISESEFMSELIDAGYIDVNMQDHSGRTALHIAASMSDWELIYFLLQRGADINVKESVKGQTPLHIAASLGSPHRLILLLHETSVDVNLQDNEGDTALHIAVKEGKFDAAGSLMAAGASFLIRNNAGNYPLDLAQSDPRNNRVLLSRLGVENRKNSKARSKVSEEAASLSRER</sequence>
<dbReference type="GO" id="GO:0003824">
    <property type="term" value="F:catalytic activity"/>
    <property type="evidence" value="ECO:0007669"/>
    <property type="project" value="InterPro"/>
</dbReference>
<dbReference type="PROSITE" id="PS50297">
    <property type="entry name" value="ANK_REP_REGION"/>
    <property type="match status" value="3"/>
</dbReference>
<name>A0A8H3F4L3_9LECA</name>
<dbReference type="PANTHER" id="PTHR46082:SF11">
    <property type="entry name" value="AAA+ ATPASE DOMAIN-CONTAINING PROTEIN-RELATED"/>
    <property type="match status" value="1"/>
</dbReference>
<dbReference type="Proteomes" id="UP000664169">
    <property type="component" value="Unassembled WGS sequence"/>
</dbReference>